<dbReference type="InParanoid" id="A0A6I9S228"/>
<dbReference type="RefSeq" id="XP_010935868.2">
    <property type="nucleotide sequence ID" value="XM_010937566.3"/>
</dbReference>
<keyword evidence="6" id="KW-0805">Transcription regulation</keyword>
<evidence type="ECO:0000313" key="13">
    <source>
        <dbReference type="RefSeq" id="XP_010935868.2"/>
    </source>
</evidence>
<dbReference type="FunCoup" id="A0A6I9S228">
    <property type="interactions" value="144"/>
</dbReference>
<dbReference type="GO" id="GO:0005634">
    <property type="term" value="C:nucleus"/>
    <property type="evidence" value="ECO:0007669"/>
    <property type="project" value="UniProtKB-SubCell"/>
</dbReference>
<dbReference type="Pfam" id="PF23115">
    <property type="entry name" value="zf-C2H2_STOP2_3rd"/>
    <property type="match status" value="1"/>
</dbReference>
<feature type="domain" description="C2H2-type" evidence="11">
    <location>
        <begin position="229"/>
        <end position="256"/>
    </location>
</feature>
<keyword evidence="7" id="KW-0804">Transcription</keyword>
<proteinExistence type="predicted"/>
<dbReference type="SMART" id="SM00355">
    <property type="entry name" value="ZnF_C2H2"/>
    <property type="match status" value="3"/>
</dbReference>
<dbReference type="InterPro" id="IPR059161">
    <property type="entry name" value="Znf-C2H2_STOP1/2_3rd"/>
</dbReference>
<evidence type="ECO:0000256" key="7">
    <source>
        <dbReference type="ARBA" id="ARBA00023163"/>
    </source>
</evidence>
<evidence type="ECO:0000256" key="5">
    <source>
        <dbReference type="ARBA" id="ARBA00022833"/>
    </source>
</evidence>
<dbReference type="SUPFAM" id="SSF57667">
    <property type="entry name" value="beta-beta-alpha zinc fingers"/>
    <property type="match status" value="1"/>
</dbReference>
<dbReference type="PANTHER" id="PTHR46352:SF8">
    <property type="entry name" value="PROTEIN SENSITIVE TO PROTON RHIZOTOXICITY 2"/>
    <property type="match status" value="1"/>
</dbReference>
<keyword evidence="8" id="KW-0539">Nucleus</keyword>
<sequence length="445" mass="48682">MIPERTPLIPGGTPFFQSNDPRGFQMSNDPQGFQMYEGIESSIPSSSAGLTSGAGTYSQTLLYSFSLLRDKVQEVQSLVTLVVSSDPIQQQQSVAVAASGAGAIIQEIITAASSMMYAFQQVAVGAVPANTGHGSVSHPHGMKASYDGTSRGNGVDDIAHVLNDFEGGRIGIVGAVTHHRTNTTLNPFDGAEYGHRNKDSSNKLKSPSSTTAGDIIELDAGILLAKYTHYCQVCGKGFKRDANVRMHMRAHGDEYKTNAALSNPMKGGGDGSMRHKEDPPFGLPRKYSCPQEGCRWNKKHAKFQPLKSIICVKNHYKRTHCPKMYVCNRCNQKQFSVLSDLRTHEKHCGDLKWMCSCGTTFSRKDKLMSHIALFVGHTPVMNCLPKQQGNLKYQAMQVQMDGREWFHGTPYVDGTQLIKLDEMAPMGRGSKLASFTRSGPQRDAA</sequence>
<evidence type="ECO:0000256" key="6">
    <source>
        <dbReference type="ARBA" id="ARBA00023015"/>
    </source>
</evidence>
<reference evidence="13" key="1">
    <citation type="submission" date="2025-08" db="UniProtKB">
        <authorList>
            <consortium name="RefSeq"/>
        </authorList>
    </citation>
    <scope>IDENTIFICATION</scope>
</reference>
<keyword evidence="12" id="KW-1185">Reference proteome</keyword>
<keyword evidence="2" id="KW-0479">Metal-binding</keyword>
<dbReference type="InterPro" id="IPR044300">
    <property type="entry name" value="STOP1/2"/>
</dbReference>
<dbReference type="GO" id="GO:0010044">
    <property type="term" value="P:response to aluminum ion"/>
    <property type="evidence" value="ECO:0007669"/>
    <property type="project" value="InterPro"/>
</dbReference>
<evidence type="ECO:0000256" key="10">
    <source>
        <dbReference type="SAM" id="MobiDB-lite"/>
    </source>
</evidence>
<evidence type="ECO:0000256" key="3">
    <source>
        <dbReference type="ARBA" id="ARBA00022737"/>
    </source>
</evidence>
<dbReference type="FunFam" id="3.30.160.60:FF:000145">
    <property type="entry name" value="Zinc finger protein 574"/>
    <property type="match status" value="1"/>
</dbReference>
<evidence type="ECO:0000256" key="4">
    <source>
        <dbReference type="ARBA" id="ARBA00022771"/>
    </source>
</evidence>
<organism evidence="12 13">
    <name type="scientific">Elaeis guineensis var. tenera</name>
    <name type="common">Oil palm</name>
    <dbReference type="NCBI Taxonomy" id="51953"/>
    <lineage>
        <taxon>Eukaryota</taxon>
        <taxon>Viridiplantae</taxon>
        <taxon>Streptophyta</taxon>
        <taxon>Embryophyta</taxon>
        <taxon>Tracheophyta</taxon>
        <taxon>Spermatophyta</taxon>
        <taxon>Magnoliopsida</taxon>
        <taxon>Liliopsida</taxon>
        <taxon>Arecaceae</taxon>
        <taxon>Arecoideae</taxon>
        <taxon>Cocoseae</taxon>
        <taxon>Elaeidinae</taxon>
        <taxon>Elaeis</taxon>
    </lineage>
</organism>
<dbReference type="AlphaFoldDB" id="A0A6I9S228"/>
<dbReference type="KEGG" id="egu:105055656"/>
<dbReference type="InterPro" id="IPR013087">
    <property type="entry name" value="Znf_C2H2_type"/>
</dbReference>
<dbReference type="PROSITE" id="PS50157">
    <property type="entry name" value="ZINC_FINGER_C2H2_2"/>
    <property type="match status" value="1"/>
</dbReference>
<keyword evidence="5" id="KW-0862">Zinc</keyword>
<feature type="region of interest" description="Disordered" evidence="10">
    <location>
        <begin position="187"/>
        <end position="210"/>
    </location>
</feature>
<name>A0A6I9S228_ELAGV</name>
<dbReference type="InterPro" id="IPR058196">
    <property type="entry name" value="zf-C2H2_STOP1/2_C"/>
</dbReference>
<gene>
    <name evidence="13" type="primary">LOC105055656</name>
</gene>
<keyword evidence="3" id="KW-0677">Repeat</keyword>
<evidence type="ECO:0000256" key="9">
    <source>
        <dbReference type="PROSITE-ProRule" id="PRU00042"/>
    </source>
</evidence>
<dbReference type="GeneID" id="105055656"/>
<dbReference type="Proteomes" id="UP000504607">
    <property type="component" value="Chromosome 12"/>
</dbReference>
<dbReference type="PROSITE" id="PS00028">
    <property type="entry name" value="ZINC_FINGER_C2H2_1"/>
    <property type="match status" value="1"/>
</dbReference>
<dbReference type="Gene3D" id="3.30.160.60">
    <property type="entry name" value="Classic Zinc Finger"/>
    <property type="match status" value="2"/>
</dbReference>
<evidence type="ECO:0000313" key="12">
    <source>
        <dbReference type="Proteomes" id="UP000504607"/>
    </source>
</evidence>
<comment type="subcellular location">
    <subcellularLocation>
        <location evidence="1">Nucleus</location>
    </subcellularLocation>
</comment>
<feature type="compositionally biased region" description="Basic and acidic residues" evidence="10">
    <location>
        <begin position="192"/>
        <end position="202"/>
    </location>
</feature>
<protein>
    <submittedName>
        <fullName evidence="13">Protein SENSITIVE TO PROTON RHIZOTOXICITY 2</fullName>
    </submittedName>
</protein>
<dbReference type="InterPro" id="IPR036236">
    <property type="entry name" value="Znf_C2H2_sf"/>
</dbReference>
<evidence type="ECO:0000259" key="11">
    <source>
        <dbReference type="PROSITE" id="PS50157"/>
    </source>
</evidence>
<accession>A0A6I9S228</accession>
<evidence type="ECO:0000256" key="1">
    <source>
        <dbReference type="ARBA" id="ARBA00004123"/>
    </source>
</evidence>
<evidence type="ECO:0000256" key="2">
    <source>
        <dbReference type="ARBA" id="ARBA00022723"/>
    </source>
</evidence>
<evidence type="ECO:0000256" key="8">
    <source>
        <dbReference type="ARBA" id="ARBA00023242"/>
    </source>
</evidence>
<dbReference type="OrthoDB" id="8113227at2759"/>
<keyword evidence="4 9" id="KW-0863">Zinc-finger</keyword>
<dbReference type="GO" id="GO:0008270">
    <property type="term" value="F:zinc ion binding"/>
    <property type="evidence" value="ECO:0007669"/>
    <property type="project" value="UniProtKB-KW"/>
</dbReference>
<dbReference type="PANTHER" id="PTHR46352">
    <property type="entry name" value="PROTEIN SENSITIVE TO PROTON RHIZOTOXICITY 1"/>
    <property type="match status" value="1"/>
</dbReference>
<dbReference type="GO" id="GO:0010447">
    <property type="term" value="P:response to acidic pH"/>
    <property type="evidence" value="ECO:0007669"/>
    <property type="project" value="InterPro"/>
</dbReference>
<dbReference type="Pfam" id="PF23118">
    <property type="entry name" value="zf-C2H2_STOP2_C"/>
    <property type="match status" value="1"/>
</dbReference>
<feature type="region of interest" description="Disordered" evidence="10">
    <location>
        <begin position="1"/>
        <end position="21"/>
    </location>
</feature>